<keyword evidence="3" id="KW-0547">Nucleotide-binding</keyword>
<name>A0A2S0VM69_9ALTE</name>
<evidence type="ECO:0000256" key="1">
    <source>
        <dbReference type="ARBA" id="ARBA00005417"/>
    </source>
</evidence>
<dbReference type="SMART" id="SM00382">
    <property type="entry name" value="AAA"/>
    <property type="match status" value="1"/>
</dbReference>
<dbReference type="Pfam" id="PF00005">
    <property type="entry name" value="ABC_tran"/>
    <property type="match status" value="1"/>
</dbReference>
<dbReference type="PANTHER" id="PTHR42794:SF2">
    <property type="entry name" value="ABC TRANSPORTER ATP-BINDING PROTEIN"/>
    <property type="match status" value="1"/>
</dbReference>
<dbReference type="GO" id="GO:0005524">
    <property type="term" value="F:ATP binding"/>
    <property type="evidence" value="ECO:0007669"/>
    <property type="project" value="UniProtKB-KW"/>
</dbReference>
<reference evidence="6 7" key="1">
    <citation type="submission" date="2018-01" db="EMBL/GenBank/DDBJ databases">
        <title>Genome sequence of a Cantenovulum-like bacteria.</title>
        <authorList>
            <person name="Tan W.R."/>
            <person name="Lau N.-S."/>
            <person name="Go F."/>
            <person name="Amirul A.-A.A."/>
        </authorList>
    </citation>
    <scope>NUCLEOTIDE SEQUENCE [LARGE SCALE GENOMIC DNA]</scope>
    <source>
        <strain evidence="6 7">CCB-QB4</strain>
    </source>
</reference>
<dbReference type="AlphaFoldDB" id="A0A2S0VM69"/>
<protein>
    <submittedName>
        <fullName evidence="6">ABC transporter ATP-binding protein</fullName>
    </submittedName>
</protein>
<dbReference type="Gene3D" id="3.40.50.300">
    <property type="entry name" value="P-loop containing nucleotide triphosphate hydrolases"/>
    <property type="match status" value="1"/>
</dbReference>
<dbReference type="CDD" id="cd03214">
    <property type="entry name" value="ABC_Iron-Siderophores_B12_Hemin"/>
    <property type="match status" value="1"/>
</dbReference>
<dbReference type="EMBL" id="CP026604">
    <property type="protein sequence ID" value="AWB65210.1"/>
    <property type="molecule type" value="Genomic_DNA"/>
</dbReference>
<dbReference type="PROSITE" id="PS50893">
    <property type="entry name" value="ABC_TRANSPORTER_2"/>
    <property type="match status" value="1"/>
</dbReference>
<keyword evidence="7" id="KW-1185">Reference proteome</keyword>
<dbReference type="InterPro" id="IPR003439">
    <property type="entry name" value="ABC_transporter-like_ATP-bd"/>
</dbReference>
<dbReference type="InterPro" id="IPR027417">
    <property type="entry name" value="P-loop_NTPase"/>
</dbReference>
<evidence type="ECO:0000256" key="3">
    <source>
        <dbReference type="ARBA" id="ARBA00022741"/>
    </source>
</evidence>
<evidence type="ECO:0000313" key="6">
    <source>
        <dbReference type="EMBL" id="AWB65210.1"/>
    </source>
</evidence>
<dbReference type="RefSeq" id="WP_108601287.1">
    <property type="nucleotide sequence ID" value="NZ_CP026604.1"/>
</dbReference>
<evidence type="ECO:0000259" key="5">
    <source>
        <dbReference type="PROSITE" id="PS50893"/>
    </source>
</evidence>
<dbReference type="Proteomes" id="UP000244441">
    <property type="component" value="Chromosome"/>
</dbReference>
<proteinExistence type="inferred from homology"/>
<gene>
    <name evidence="6" type="ORF">C2869_01565</name>
</gene>
<dbReference type="OrthoDB" id="5292475at2"/>
<dbReference type="GO" id="GO:0016887">
    <property type="term" value="F:ATP hydrolysis activity"/>
    <property type="evidence" value="ECO:0007669"/>
    <property type="project" value="InterPro"/>
</dbReference>
<organism evidence="6 7">
    <name type="scientific">Saccharobesus litoralis</name>
    <dbReference type="NCBI Taxonomy" id="2172099"/>
    <lineage>
        <taxon>Bacteria</taxon>
        <taxon>Pseudomonadati</taxon>
        <taxon>Pseudomonadota</taxon>
        <taxon>Gammaproteobacteria</taxon>
        <taxon>Alteromonadales</taxon>
        <taxon>Alteromonadaceae</taxon>
        <taxon>Saccharobesus</taxon>
    </lineage>
</organism>
<comment type="similarity">
    <text evidence="1">Belongs to the ABC transporter superfamily.</text>
</comment>
<sequence length="271" mass="29904">MKVSHLIKVDNLDWQVDRKSVLSGVSFTLSKGETVGVVGPNGAGKTSLLKCLYGEHRNFAGNISLTGKPITQLSRNQLAKTIAVVAQTNVSIFNLSVYDVVRMGLLPHKALFESDTEADINLINRALQQVDLLDKQHQAYATLSGGEQQRTLIARAIVQQSPILIMDEPTNHLDIYYQHQLIGLAKNTGRTLLLAIHDLNLAAQYCDRLILLNQGQVVADDTPNNVLTAKRLKQVFRLDCIVDQNPHLACPRVTFAPNKINDRQMTGAKHG</sequence>
<evidence type="ECO:0000313" key="7">
    <source>
        <dbReference type="Proteomes" id="UP000244441"/>
    </source>
</evidence>
<accession>A0A2S0VM69</accession>
<keyword evidence="2" id="KW-0813">Transport</keyword>
<keyword evidence="4 6" id="KW-0067">ATP-binding</keyword>
<dbReference type="PANTHER" id="PTHR42794">
    <property type="entry name" value="HEMIN IMPORT ATP-BINDING PROTEIN HMUV"/>
    <property type="match status" value="1"/>
</dbReference>
<dbReference type="FunFam" id="3.40.50.300:FF:000134">
    <property type="entry name" value="Iron-enterobactin ABC transporter ATP-binding protein"/>
    <property type="match status" value="1"/>
</dbReference>
<feature type="domain" description="ABC transporter" evidence="5">
    <location>
        <begin position="7"/>
        <end position="239"/>
    </location>
</feature>
<evidence type="ECO:0000256" key="4">
    <source>
        <dbReference type="ARBA" id="ARBA00022840"/>
    </source>
</evidence>
<dbReference type="InterPro" id="IPR003593">
    <property type="entry name" value="AAA+_ATPase"/>
</dbReference>
<evidence type="ECO:0000256" key="2">
    <source>
        <dbReference type="ARBA" id="ARBA00022448"/>
    </source>
</evidence>
<dbReference type="SUPFAM" id="SSF52540">
    <property type="entry name" value="P-loop containing nucleoside triphosphate hydrolases"/>
    <property type="match status" value="1"/>
</dbReference>
<dbReference type="KEGG" id="cate:C2869_01565"/>